<organism evidence="2 3">
    <name type="scientific">Variibacter gotjawalensis</name>
    <dbReference type="NCBI Taxonomy" id="1333996"/>
    <lineage>
        <taxon>Bacteria</taxon>
        <taxon>Pseudomonadati</taxon>
        <taxon>Pseudomonadota</taxon>
        <taxon>Alphaproteobacteria</taxon>
        <taxon>Hyphomicrobiales</taxon>
        <taxon>Nitrobacteraceae</taxon>
        <taxon>Variibacter</taxon>
    </lineage>
</organism>
<dbReference type="EMBL" id="AP014946">
    <property type="protein sequence ID" value="BAT61869.1"/>
    <property type="molecule type" value="Genomic_DNA"/>
</dbReference>
<name>A0A0S3Q120_9BRAD</name>
<dbReference type="RefSeq" id="WP_130364639.1">
    <property type="nucleotide sequence ID" value="NZ_AP014946.1"/>
</dbReference>
<sequence>MQRYHFDLVVDGKMSIDDTGAEFAGDTAAEKQAELGLAEMAYELVQRGAKQMQILVRTEDGDRICEVEARWTVTRH</sequence>
<keyword evidence="3" id="KW-1185">Reference proteome</keyword>
<evidence type="ECO:0000313" key="2">
    <source>
        <dbReference type="EMBL" id="BAT61869.1"/>
    </source>
</evidence>
<reference evidence="2 3" key="1">
    <citation type="submission" date="2015-08" db="EMBL/GenBank/DDBJ databases">
        <title>Investigation of the bacterial diversity of lava forest soil.</title>
        <authorList>
            <person name="Lee J.S."/>
        </authorList>
    </citation>
    <scope>NUCLEOTIDE SEQUENCE [LARGE SCALE GENOMIC DNA]</scope>
    <source>
        <strain evidence="2 3">GJW-30</strain>
    </source>
</reference>
<proteinExistence type="predicted"/>
<gene>
    <name evidence="2" type="ORF">GJW-30_1_04431</name>
</gene>
<dbReference type="KEGG" id="vgo:GJW-30_1_04431"/>
<dbReference type="InterPro" id="IPR054189">
    <property type="entry name" value="DUF6894"/>
</dbReference>
<protein>
    <recommendedName>
        <fullName evidence="1">DUF6894 domain-containing protein</fullName>
    </recommendedName>
</protein>
<evidence type="ECO:0000313" key="3">
    <source>
        <dbReference type="Proteomes" id="UP000236884"/>
    </source>
</evidence>
<accession>A0A0S3Q120</accession>
<dbReference type="Proteomes" id="UP000236884">
    <property type="component" value="Chromosome"/>
</dbReference>
<dbReference type="Pfam" id="PF21834">
    <property type="entry name" value="DUF6894"/>
    <property type="match status" value="1"/>
</dbReference>
<dbReference type="AlphaFoldDB" id="A0A0S3Q120"/>
<dbReference type="OrthoDB" id="7863142at2"/>
<feature type="domain" description="DUF6894" evidence="1">
    <location>
        <begin position="3"/>
        <end position="68"/>
    </location>
</feature>
<evidence type="ECO:0000259" key="1">
    <source>
        <dbReference type="Pfam" id="PF21834"/>
    </source>
</evidence>